<dbReference type="GO" id="GO:0019148">
    <property type="term" value="F:D-cysteine desulfhydrase activity"/>
    <property type="evidence" value="ECO:0007669"/>
    <property type="project" value="TreeGrafter"/>
</dbReference>
<sequence>MNSCDETELLALLQQRAAAVPMQPVVLPALARVGVELMVRRDDLIDQRMSGNKFYKLFWNLQRAKAAGVRQIASFGGAWSNHLYALAAVGQASGLKTLGVIRGDRPAVLSDTLRDVEAMGMRLCFVARETYRQLTRQADQQTAFQSWLAGRYGDVWLIPEGGANSDGARGAMAIGQAIEQQLQGHYDQVWVATATGTTLAGLAAGLPAGKIAGGISVLKGQGSMSADIERLYRQQLGARHLLQAGRWRLVSGFHGGGYARKLPATLQKFQQDFEAQHEILLDPVYTLKLFFAISSLAQAGYWRRGTRVVVVHSGGLQGRRGFSQALPEAIFSAASACSGGQQGAVPGQ</sequence>
<evidence type="ECO:0000256" key="1">
    <source>
        <dbReference type="ARBA" id="ARBA00001933"/>
    </source>
</evidence>
<evidence type="ECO:0000256" key="2">
    <source>
        <dbReference type="ARBA" id="ARBA00008639"/>
    </source>
</evidence>
<feature type="active site" description="Nucleophile" evidence="4">
    <location>
        <position position="80"/>
    </location>
</feature>
<evidence type="ECO:0000313" key="8">
    <source>
        <dbReference type="Proteomes" id="UP000652567"/>
    </source>
</evidence>
<feature type="domain" description="Tryptophan synthase beta chain-like PALP" evidence="6">
    <location>
        <begin position="27"/>
        <end position="314"/>
    </location>
</feature>
<evidence type="ECO:0000256" key="5">
    <source>
        <dbReference type="PIRSR" id="PIRSR006278-2"/>
    </source>
</evidence>
<evidence type="ECO:0000256" key="4">
    <source>
        <dbReference type="PIRSR" id="PIRSR006278-1"/>
    </source>
</evidence>
<organism evidence="7 8">
    <name type="scientific">Cellvibrio polysaccharolyticus</name>
    <dbReference type="NCBI Taxonomy" id="2082724"/>
    <lineage>
        <taxon>Bacteria</taxon>
        <taxon>Pseudomonadati</taxon>
        <taxon>Pseudomonadota</taxon>
        <taxon>Gammaproteobacteria</taxon>
        <taxon>Cellvibrionales</taxon>
        <taxon>Cellvibrionaceae</taxon>
        <taxon>Cellvibrio</taxon>
    </lineage>
</organism>
<dbReference type="InterPro" id="IPR027278">
    <property type="entry name" value="ACCD_DCysDesulf"/>
</dbReference>
<keyword evidence="3 5" id="KW-0663">Pyridoxal phosphate</keyword>
<name>A0A928V6X2_9GAMM</name>
<dbReference type="InterPro" id="IPR036052">
    <property type="entry name" value="TrpB-like_PALP_sf"/>
</dbReference>
<dbReference type="Pfam" id="PF00291">
    <property type="entry name" value="PALP"/>
    <property type="match status" value="1"/>
</dbReference>
<comment type="cofactor">
    <cofactor evidence="1">
        <name>pyridoxal 5'-phosphate</name>
        <dbReference type="ChEBI" id="CHEBI:597326"/>
    </cofactor>
</comment>
<dbReference type="AlphaFoldDB" id="A0A928V6X2"/>
<protein>
    <submittedName>
        <fullName evidence="7">Pyridoxal-phosphate dependent enzyme</fullName>
    </submittedName>
</protein>
<proteinExistence type="inferred from homology"/>
<dbReference type="PANTHER" id="PTHR43780">
    <property type="entry name" value="1-AMINOCYCLOPROPANE-1-CARBOXYLATE DEAMINASE-RELATED"/>
    <property type="match status" value="1"/>
</dbReference>
<dbReference type="SUPFAM" id="SSF53686">
    <property type="entry name" value="Tryptophan synthase beta subunit-like PLP-dependent enzymes"/>
    <property type="match status" value="1"/>
</dbReference>
<dbReference type="InterPro" id="IPR001926">
    <property type="entry name" value="TrpB-like_PALP"/>
</dbReference>
<dbReference type="RefSeq" id="WP_193908867.1">
    <property type="nucleotide sequence ID" value="NZ_PRDL01000001.1"/>
</dbReference>
<feature type="modified residue" description="N6-(pyridoxal phosphate)lysine" evidence="5">
    <location>
        <position position="53"/>
    </location>
</feature>
<accession>A0A928V6X2</accession>
<reference evidence="7" key="1">
    <citation type="submission" date="2018-07" db="EMBL/GenBank/DDBJ databases">
        <title>Genome assembly of strain Ka43.</title>
        <authorList>
            <person name="Kukolya J."/>
            <person name="Nagy I."/>
            <person name="Horvath B."/>
            <person name="Toth A."/>
        </authorList>
    </citation>
    <scope>NUCLEOTIDE SEQUENCE</scope>
    <source>
        <strain evidence="7">KB43</strain>
    </source>
</reference>
<comment type="similarity">
    <text evidence="2">Belongs to the ACC deaminase/D-cysteine desulfhydrase family.</text>
</comment>
<dbReference type="Proteomes" id="UP000652567">
    <property type="component" value="Unassembled WGS sequence"/>
</dbReference>
<evidence type="ECO:0000313" key="7">
    <source>
        <dbReference type="EMBL" id="MBE8717199.1"/>
    </source>
</evidence>
<dbReference type="PIRSF" id="PIRSF006278">
    <property type="entry name" value="ACCD_DCysDesulf"/>
    <property type="match status" value="1"/>
</dbReference>
<evidence type="ECO:0000259" key="6">
    <source>
        <dbReference type="Pfam" id="PF00291"/>
    </source>
</evidence>
<keyword evidence="8" id="KW-1185">Reference proteome</keyword>
<dbReference type="Gene3D" id="3.40.50.1100">
    <property type="match status" value="2"/>
</dbReference>
<dbReference type="EMBL" id="PRDL01000001">
    <property type="protein sequence ID" value="MBE8717199.1"/>
    <property type="molecule type" value="Genomic_DNA"/>
</dbReference>
<dbReference type="PANTHER" id="PTHR43780:SF2">
    <property type="entry name" value="1-AMINOCYCLOPROPANE-1-CARBOXYLATE DEAMINASE-RELATED"/>
    <property type="match status" value="1"/>
</dbReference>
<evidence type="ECO:0000256" key="3">
    <source>
        <dbReference type="ARBA" id="ARBA00022898"/>
    </source>
</evidence>
<comment type="caution">
    <text evidence="7">The sequence shown here is derived from an EMBL/GenBank/DDBJ whole genome shotgun (WGS) entry which is preliminary data.</text>
</comment>
<gene>
    <name evidence="7" type="ORF">C4F51_08375</name>
</gene>